<dbReference type="OrthoDB" id="10644279at2759"/>
<feature type="compositionally biased region" description="Low complexity" evidence="1">
    <location>
        <begin position="151"/>
        <end position="162"/>
    </location>
</feature>
<evidence type="ECO:0000313" key="3">
    <source>
        <dbReference type="Proteomes" id="UP000001072"/>
    </source>
</evidence>
<gene>
    <name evidence="2" type="ORF">MELLADRAFT_65713</name>
</gene>
<proteinExistence type="predicted"/>
<dbReference type="RefSeq" id="XP_007413411.1">
    <property type="nucleotide sequence ID" value="XM_007413349.1"/>
</dbReference>
<accession>F4RWG0</accession>
<dbReference type="AlphaFoldDB" id="F4RWG0"/>
<dbReference type="VEuPathDB" id="FungiDB:MELLADRAFT_65713"/>
<evidence type="ECO:0000256" key="1">
    <source>
        <dbReference type="SAM" id="MobiDB-lite"/>
    </source>
</evidence>
<organism evidence="3">
    <name type="scientific">Melampsora larici-populina (strain 98AG31 / pathotype 3-4-7)</name>
    <name type="common">Poplar leaf rust fungus</name>
    <dbReference type="NCBI Taxonomy" id="747676"/>
    <lineage>
        <taxon>Eukaryota</taxon>
        <taxon>Fungi</taxon>
        <taxon>Dikarya</taxon>
        <taxon>Basidiomycota</taxon>
        <taxon>Pucciniomycotina</taxon>
        <taxon>Pucciniomycetes</taxon>
        <taxon>Pucciniales</taxon>
        <taxon>Melampsoraceae</taxon>
        <taxon>Melampsora</taxon>
    </lineage>
</organism>
<dbReference type="KEGG" id="mlr:MELLADRAFT_65713"/>
<feature type="region of interest" description="Disordered" evidence="1">
    <location>
        <begin position="1"/>
        <end position="23"/>
    </location>
</feature>
<sequence>MSSSYQKIKSPIKSSASSSTSYLNFQEDQEFKKVQKHLESLGLRESIRRKSIRNHSSNLQPQINLLDLKSIFTKRTSTRPSIPSDHHHPPRNQLVQSPIPIESEPEPDQQTKASSSLGIEFTDQEILTRSERVQSAFIEHCQWTTPSQAHPPCTTKPKPSTSLLSKVTEESNEVEFNRDLKIKLDWKISSTKHHRTSSSTDTILAAASSKYYPEPILPDDQSKSSKYFSGNSLDTLVSNTNQSVSSSKTSRSSFQQPLLNPQMKYKPFEKTSYQTDHRFDDLHEFDEFDEDPEDDDHVQYPTMNLNRSGTSHSNNQIRKISFFDWILCSCCISDEDLNDQFDQIGKTCPE</sequence>
<protein>
    <submittedName>
        <fullName evidence="2">Uncharacterized protein</fullName>
    </submittedName>
</protein>
<dbReference type="EMBL" id="GL883125">
    <property type="protein sequence ID" value="EGG03276.1"/>
    <property type="molecule type" value="Genomic_DNA"/>
</dbReference>
<reference evidence="3" key="1">
    <citation type="journal article" date="2011" name="Proc. Natl. Acad. Sci. U.S.A.">
        <title>Obligate biotrophy features unraveled by the genomic analysis of rust fungi.</title>
        <authorList>
            <person name="Duplessis S."/>
            <person name="Cuomo C.A."/>
            <person name="Lin Y.-C."/>
            <person name="Aerts A."/>
            <person name="Tisserant E."/>
            <person name="Veneault-Fourrey C."/>
            <person name="Joly D.L."/>
            <person name="Hacquard S."/>
            <person name="Amselem J."/>
            <person name="Cantarel B.L."/>
            <person name="Chiu R."/>
            <person name="Coutinho P.M."/>
            <person name="Feau N."/>
            <person name="Field M."/>
            <person name="Frey P."/>
            <person name="Gelhaye E."/>
            <person name="Goldberg J."/>
            <person name="Grabherr M.G."/>
            <person name="Kodira C.D."/>
            <person name="Kohler A."/>
            <person name="Kuees U."/>
            <person name="Lindquist E.A."/>
            <person name="Lucas S.M."/>
            <person name="Mago R."/>
            <person name="Mauceli E."/>
            <person name="Morin E."/>
            <person name="Murat C."/>
            <person name="Pangilinan J.L."/>
            <person name="Park R."/>
            <person name="Pearson M."/>
            <person name="Quesneville H."/>
            <person name="Rouhier N."/>
            <person name="Sakthikumar S."/>
            <person name="Salamov A.A."/>
            <person name="Schmutz J."/>
            <person name="Selles B."/>
            <person name="Shapiro H."/>
            <person name="Tanguay P."/>
            <person name="Tuskan G.A."/>
            <person name="Henrissat B."/>
            <person name="Van de Peer Y."/>
            <person name="Rouze P."/>
            <person name="Ellis J.G."/>
            <person name="Dodds P.N."/>
            <person name="Schein J.E."/>
            <person name="Zhong S."/>
            <person name="Hamelin R.C."/>
            <person name="Grigoriev I.V."/>
            <person name="Szabo L.J."/>
            <person name="Martin F."/>
        </authorList>
    </citation>
    <scope>NUCLEOTIDE SEQUENCE [LARGE SCALE GENOMIC DNA]</scope>
    <source>
        <strain evidence="3">98AG31 / pathotype 3-4-7</strain>
    </source>
</reference>
<dbReference type="GeneID" id="18930484"/>
<name>F4RWG0_MELLP</name>
<dbReference type="InParanoid" id="F4RWG0"/>
<feature type="region of interest" description="Disordered" evidence="1">
    <location>
        <begin position="147"/>
        <end position="166"/>
    </location>
</feature>
<dbReference type="HOGENOM" id="CLU_792448_0_0_1"/>
<dbReference type="Proteomes" id="UP000001072">
    <property type="component" value="Unassembled WGS sequence"/>
</dbReference>
<evidence type="ECO:0000313" key="2">
    <source>
        <dbReference type="EMBL" id="EGG03276.1"/>
    </source>
</evidence>
<keyword evidence="3" id="KW-1185">Reference proteome</keyword>
<feature type="region of interest" description="Disordered" evidence="1">
    <location>
        <begin position="77"/>
        <end position="116"/>
    </location>
</feature>
<feature type="compositionally biased region" description="Low complexity" evidence="1">
    <location>
        <begin position="7"/>
        <end position="21"/>
    </location>
</feature>